<protein>
    <recommendedName>
        <fullName evidence="3">MSHA biogenesis protein MshK</fullName>
    </recommendedName>
</protein>
<sequence length="132" mass="13757">MADRLNSVIRALFILTLCTLMVSVRAQALLSDPTRPPAGISSPDADAGGVTGPVLQSVMIPKKGKPSAVIGGQQVKLGELYGDSRLIKLSEREAVLEGPGGIERLMLTPGIEKTNIIRKSSAAKRAQGGGKP</sequence>
<accession>A0A1A8XIP6</accession>
<proteinExistence type="predicted"/>
<evidence type="ECO:0000313" key="2">
    <source>
        <dbReference type="Proteomes" id="UP000199600"/>
    </source>
</evidence>
<reference evidence="1 2" key="1">
    <citation type="submission" date="2016-06" db="EMBL/GenBank/DDBJ databases">
        <authorList>
            <person name="Kjaerup R.B."/>
            <person name="Dalgaard T.S."/>
            <person name="Juul-Madsen H.R."/>
        </authorList>
    </citation>
    <scope>NUCLEOTIDE SEQUENCE [LARGE SCALE GENOMIC DNA]</scope>
    <source>
        <strain evidence="1">2</strain>
    </source>
</reference>
<keyword evidence="2" id="KW-1185">Reference proteome</keyword>
<evidence type="ECO:0008006" key="3">
    <source>
        <dbReference type="Google" id="ProtNLM"/>
    </source>
</evidence>
<dbReference type="EMBL" id="FLQY01000047">
    <property type="protein sequence ID" value="SBT05015.1"/>
    <property type="molecule type" value="Genomic_DNA"/>
</dbReference>
<dbReference type="RefSeq" id="WP_186410016.1">
    <property type="nucleotide sequence ID" value="NZ_FLQY01000047.1"/>
</dbReference>
<organism evidence="1 2">
    <name type="scientific">Candidatus Propionivibrio aalborgensis</name>
    <dbReference type="NCBI Taxonomy" id="1860101"/>
    <lineage>
        <taxon>Bacteria</taxon>
        <taxon>Pseudomonadati</taxon>
        <taxon>Pseudomonadota</taxon>
        <taxon>Betaproteobacteria</taxon>
        <taxon>Rhodocyclales</taxon>
        <taxon>Rhodocyclaceae</taxon>
        <taxon>Propionivibrio</taxon>
    </lineage>
</organism>
<dbReference type="AlphaFoldDB" id="A0A1A8XIP6"/>
<gene>
    <name evidence="1" type="ORF">PROAA_1400020</name>
</gene>
<name>A0A1A8XIP6_9RHOO</name>
<dbReference type="Proteomes" id="UP000199600">
    <property type="component" value="Unassembled WGS sequence"/>
</dbReference>
<evidence type="ECO:0000313" key="1">
    <source>
        <dbReference type="EMBL" id="SBT05015.1"/>
    </source>
</evidence>